<dbReference type="AlphaFoldDB" id="A0A2I0AR98"/>
<dbReference type="OrthoDB" id="7451037at2759"/>
<name>A0A2I0AR98_9ASPA</name>
<protein>
    <submittedName>
        <fullName evidence="1">Uncharacterized protein</fullName>
    </submittedName>
</protein>
<reference evidence="1 2" key="1">
    <citation type="journal article" date="2017" name="Nature">
        <title>The Apostasia genome and the evolution of orchids.</title>
        <authorList>
            <person name="Zhang G.Q."/>
            <person name="Liu K.W."/>
            <person name="Li Z."/>
            <person name="Lohaus R."/>
            <person name="Hsiao Y.Y."/>
            <person name="Niu S.C."/>
            <person name="Wang J.Y."/>
            <person name="Lin Y.C."/>
            <person name="Xu Q."/>
            <person name="Chen L.J."/>
            <person name="Yoshida K."/>
            <person name="Fujiwara S."/>
            <person name="Wang Z.W."/>
            <person name="Zhang Y.Q."/>
            <person name="Mitsuda N."/>
            <person name="Wang M."/>
            <person name="Liu G.H."/>
            <person name="Pecoraro L."/>
            <person name="Huang H.X."/>
            <person name="Xiao X.J."/>
            <person name="Lin M."/>
            <person name="Wu X.Y."/>
            <person name="Wu W.L."/>
            <person name="Chen Y.Y."/>
            <person name="Chang S.B."/>
            <person name="Sakamoto S."/>
            <person name="Ohme-Takagi M."/>
            <person name="Yagi M."/>
            <person name="Zeng S.J."/>
            <person name="Shen C.Y."/>
            <person name="Yeh C.M."/>
            <person name="Luo Y.B."/>
            <person name="Tsai W.C."/>
            <person name="Van de Peer Y."/>
            <person name="Liu Z.J."/>
        </authorList>
    </citation>
    <scope>NUCLEOTIDE SEQUENCE [LARGE SCALE GENOMIC DNA]</scope>
    <source>
        <strain evidence="2">cv. Shenzhen</strain>
        <tissue evidence="1">Stem</tissue>
    </source>
</reference>
<dbReference type="STRING" id="1088818.A0A2I0AR98"/>
<organism evidence="1 2">
    <name type="scientific">Apostasia shenzhenica</name>
    <dbReference type="NCBI Taxonomy" id="1088818"/>
    <lineage>
        <taxon>Eukaryota</taxon>
        <taxon>Viridiplantae</taxon>
        <taxon>Streptophyta</taxon>
        <taxon>Embryophyta</taxon>
        <taxon>Tracheophyta</taxon>
        <taxon>Spermatophyta</taxon>
        <taxon>Magnoliopsida</taxon>
        <taxon>Liliopsida</taxon>
        <taxon>Asparagales</taxon>
        <taxon>Orchidaceae</taxon>
        <taxon>Apostasioideae</taxon>
        <taxon>Apostasia</taxon>
    </lineage>
</organism>
<evidence type="ECO:0000313" key="1">
    <source>
        <dbReference type="EMBL" id="PKA58070.1"/>
    </source>
</evidence>
<accession>A0A2I0AR98</accession>
<evidence type="ECO:0000313" key="2">
    <source>
        <dbReference type="Proteomes" id="UP000236161"/>
    </source>
</evidence>
<gene>
    <name evidence="1" type="ORF">AXF42_Ash019296</name>
</gene>
<sequence length="86" mass="9820">MRISWRGSGDHVLDKIKMTRSINNSAIVLCGLKLPQGNIDGDPTFSLSLEFVEHPCILKRPLVHFSSFLFRPLNHMLIETPSLYLR</sequence>
<dbReference type="Proteomes" id="UP000236161">
    <property type="component" value="Unassembled WGS sequence"/>
</dbReference>
<dbReference type="EMBL" id="KZ451957">
    <property type="protein sequence ID" value="PKA58070.1"/>
    <property type="molecule type" value="Genomic_DNA"/>
</dbReference>
<proteinExistence type="predicted"/>
<keyword evidence="2" id="KW-1185">Reference proteome</keyword>